<dbReference type="Proteomes" id="UP000800093">
    <property type="component" value="Unassembled WGS sequence"/>
</dbReference>
<name>A0A9P4KAH7_9PLEO</name>
<gene>
    <name evidence="1" type="ORF">CC78DRAFT_579828</name>
</gene>
<evidence type="ECO:0000313" key="1">
    <source>
        <dbReference type="EMBL" id="KAF2264875.1"/>
    </source>
</evidence>
<dbReference type="EMBL" id="ML986612">
    <property type="protein sequence ID" value="KAF2264875.1"/>
    <property type="molecule type" value="Genomic_DNA"/>
</dbReference>
<dbReference type="AlphaFoldDB" id="A0A9P4KAH7"/>
<comment type="caution">
    <text evidence="1">The sequence shown here is derived from an EMBL/GenBank/DDBJ whole genome shotgun (WGS) entry which is preliminary data.</text>
</comment>
<organism evidence="1 2">
    <name type="scientific">Lojkania enalia</name>
    <dbReference type="NCBI Taxonomy" id="147567"/>
    <lineage>
        <taxon>Eukaryota</taxon>
        <taxon>Fungi</taxon>
        <taxon>Dikarya</taxon>
        <taxon>Ascomycota</taxon>
        <taxon>Pezizomycotina</taxon>
        <taxon>Dothideomycetes</taxon>
        <taxon>Pleosporomycetidae</taxon>
        <taxon>Pleosporales</taxon>
        <taxon>Pleosporales incertae sedis</taxon>
        <taxon>Lojkania</taxon>
    </lineage>
</organism>
<accession>A0A9P4KAH7</accession>
<sequence>MCSGGEAGWRWLSDVEATNAAYHRLPPRRAQRSLQAAGGRCEEDDCGGGKGPECVQRKPLAVKKCCVPPVWTLDPGLFRLLGQASCCVRGYDGGQQTAAGQIGTVEALGVEVPPACARRAAAAAEKVNIHLLGQARDGGDVVGHEAAAPSSAPCTATRRRTQYGRLAAMAWLCPCAVRLQVADLDADGHWIVARLDSSRRSLRRAMIETRCTGAVAGPLRAAVTFLSLNRGLWSASRFSERRCHRYKRVMCCKTYQTSISTYYPYSDT</sequence>
<keyword evidence="2" id="KW-1185">Reference proteome</keyword>
<protein>
    <submittedName>
        <fullName evidence="1">Uncharacterized protein</fullName>
    </submittedName>
</protein>
<evidence type="ECO:0000313" key="2">
    <source>
        <dbReference type="Proteomes" id="UP000800093"/>
    </source>
</evidence>
<reference evidence="2" key="1">
    <citation type="journal article" date="2020" name="Stud. Mycol.">
        <title>101 Dothideomycetes genomes: A test case for predicting lifestyles and emergence of pathogens.</title>
        <authorList>
            <person name="Haridas S."/>
            <person name="Albert R."/>
            <person name="Binder M."/>
            <person name="Bloem J."/>
            <person name="LaButti K."/>
            <person name="Salamov A."/>
            <person name="Andreopoulos B."/>
            <person name="Baker S."/>
            <person name="Barry K."/>
            <person name="Bills G."/>
            <person name="Bluhm B."/>
            <person name="Cannon C."/>
            <person name="Castanera R."/>
            <person name="Culley D."/>
            <person name="Daum C."/>
            <person name="Ezra D."/>
            <person name="Gonzalez J."/>
            <person name="Henrissat B."/>
            <person name="Kuo A."/>
            <person name="Liang C."/>
            <person name="Lipzen A."/>
            <person name="Lutzoni F."/>
            <person name="Magnuson J."/>
            <person name="Mondo S."/>
            <person name="Nolan M."/>
            <person name="Ohm R."/>
            <person name="Pangilinan J."/>
            <person name="Park H.-J."/>
            <person name="Ramirez L."/>
            <person name="Alfaro M."/>
            <person name="Sun H."/>
            <person name="Tritt A."/>
            <person name="Yoshinaga Y."/>
            <person name="Zwiers L.-H."/>
            <person name="Turgeon B."/>
            <person name="Goodwin S."/>
            <person name="Spatafora J."/>
            <person name="Crous P."/>
            <person name="Grigoriev I."/>
        </authorList>
    </citation>
    <scope>NUCLEOTIDE SEQUENCE [LARGE SCALE GENOMIC DNA]</scope>
    <source>
        <strain evidence="2">CBS 304.66</strain>
    </source>
</reference>
<proteinExistence type="predicted"/>